<dbReference type="EMBL" id="CP047289">
    <property type="protein sequence ID" value="QUS35108.1"/>
    <property type="molecule type" value="Genomic_DNA"/>
</dbReference>
<dbReference type="Proteomes" id="UP000679284">
    <property type="component" value="Chromosome"/>
</dbReference>
<gene>
    <name evidence="4" type="ORF">GR316_01755</name>
</gene>
<dbReference type="InterPro" id="IPR050179">
    <property type="entry name" value="Trans_hexapeptide_repeat"/>
</dbReference>
<dbReference type="Gene3D" id="2.160.10.10">
    <property type="entry name" value="Hexapeptide repeat proteins"/>
    <property type="match status" value="1"/>
</dbReference>
<evidence type="ECO:0000256" key="2">
    <source>
        <dbReference type="PIRSR" id="PIRSR620019-1"/>
    </source>
</evidence>
<dbReference type="CDD" id="cd03360">
    <property type="entry name" value="LbH_AT_putative"/>
    <property type="match status" value="1"/>
</dbReference>
<keyword evidence="5" id="KW-1185">Reference proteome</keyword>
<dbReference type="NCBIfam" id="TIGR03570">
    <property type="entry name" value="NeuD_NnaD"/>
    <property type="match status" value="1"/>
</dbReference>
<sequence>MPIRERLLLLGFSGNALEIFEHLEERFDLEAILDDNPALEGQVFEGVPILPMARLADFPAARVLMTIGSRRSVGQRAGILARLGLTPERFVTVVHPKAHVSRFARLGHGVVIYPGAVVTSNAVIGNHVMILPQSVVHHDVTVGDHSLIGASVTVAGNCRIGQACYIGSASSLREGTEIGDGAVIGMAANVLRTVAAGTVVAGNPARVLPGRE</sequence>
<dbReference type="AlphaFoldDB" id="A0A8J8MRR9"/>
<name>A0A8J8MRR9_9RHOB</name>
<evidence type="ECO:0000313" key="5">
    <source>
        <dbReference type="Proteomes" id="UP000679284"/>
    </source>
</evidence>
<dbReference type="PANTHER" id="PTHR43300:SF7">
    <property type="entry name" value="UDP-N-ACETYLBACILLOSAMINE N-ACETYLTRANSFERASE"/>
    <property type="match status" value="1"/>
</dbReference>
<dbReference type="PANTHER" id="PTHR43300">
    <property type="entry name" value="ACETYLTRANSFERASE"/>
    <property type="match status" value="1"/>
</dbReference>
<dbReference type="RefSeq" id="WP_211784357.1">
    <property type="nucleotide sequence ID" value="NZ_CP047289.1"/>
</dbReference>
<accession>A0A8J8MRR9</accession>
<feature type="binding site" evidence="3">
    <location>
        <position position="68"/>
    </location>
    <ligand>
        <name>substrate</name>
    </ligand>
</feature>
<feature type="active site" description="Proton acceptor" evidence="2">
    <location>
        <position position="138"/>
    </location>
</feature>
<comment type="similarity">
    <text evidence="1">Belongs to the transferase hexapeptide repeat family.</text>
</comment>
<reference evidence="4" key="1">
    <citation type="submission" date="2020-01" db="EMBL/GenBank/DDBJ databases">
        <authorList>
            <person name="Yang Y."/>
            <person name="Kwon Y.M."/>
        </authorList>
    </citation>
    <scope>NUCLEOTIDE SEQUENCE</scope>
    <source>
        <strain evidence="4">PG104</strain>
    </source>
</reference>
<organism evidence="4 5">
    <name type="scientific">Falsirhodobacter algicola</name>
    <dbReference type="NCBI Taxonomy" id="2692330"/>
    <lineage>
        <taxon>Bacteria</taxon>
        <taxon>Pseudomonadati</taxon>
        <taxon>Pseudomonadota</taxon>
        <taxon>Alphaproteobacteria</taxon>
        <taxon>Rhodobacterales</taxon>
        <taxon>Paracoccaceae</taxon>
        <taxon>Falsirhodobacter</taxon>
    </lineage>
</organism>
<dbReference type="InterPro" id="IPR020019">
    <property type="entry name" value="AcTrfase_PglD-like"/>
</dbReference>
<dbReference type="InterPro" id="IPR001451">
    <property type="entry name" value="Hexapep"/>
</dbReference>
<dbReference type="Pfam" id="PF00132">
    <property type="entry name" value="Hexapep"/>
    <property type="match status" value="1"/>
</dbReference>
<evidence type="ECO:0000256" key="1">
    <source>
        <dbReference type="ARBA" id="ARBA00007274"/>
    </source>
</evidence>
<dbReference type="SUPFAM" id="SSF51161">
    <property type="entry name" value="Trimeric LpxA-like enzymes"/>
    <property type="match status" value="1"/>
</dbReference>
<dbReference type="KEGG" id="fap:GR316_01755"/>
<evidence type="ECO:0000256" key="3">
    <source>
        <dbReference type="PIRSR" id="PIRSR620019-2"/>
    </source>
</evidence>
<evidence type="ECO:0000313" key="4">
    <source>
        <dbReference type="EMBL" id="QUS35108.1"/>
    </source>
</evidence>
<feature type="site" description="Increases basicity of active site His" evidence="2">
    <location>
        <position position="139"/>
    </location>
</feature>
<dbReference type="InterPro" id="IPR011004">
    <property type="entry name" value="Trimer_LpxA-like_sf"/>
</dbReference>
<proteinExistence type="inferred from homology"/>
<protein>
    <submittedName>
        <fullName evidence="4">Acetyltransferase</fullName>
    </submittedName>
</protein>